<dbReference type="PANTHER" id="PTHR28243">
    <property type="entry name" value="AGL049CP"/>
    <property type="match status" value="1"/>
</dbReference>
<dbReference type="AlphaFoldDB" id="A0A9P7G3Y4"/>
<evidence type="ECO:0000313" key="2">
    <source>
        <dbReference type="EMBL" id="KAG5642394.1"/>
    </source>
</evidence>
<dbReference type="SUPFAM" id="SSF50475">
    <property type="entry name" value="FMN-binding split barrel"/>
    <property type="match status" value="1"/>
</dbReference>
<organism evidence="2 3">
    <name type="scientific">Asterophora parasitica</name>
    <dbReference type="NCBI Taxonomy" id="117018"/>
    <lineage>
        <taxon>Eukaryota</taxon>
        <taxon>Fungi</taxon>
        <taxon>Dikarya</taxon>
        <taxon>Basidiomycota</taxon>
        <taxon>Agaricomycotina</taxon>
        <taxon>Agaricomycetes</taxon>
        <taxon>Agaricomycetidae</taxon>
        <taxon>Agaricales</taxon>
        <taxon>Tricholomatineae</taxon>
        <taxon>Lyophyllaceae</taxon>
        <taxon>Asterophora</taxon>
    </lineage>
</organism>
<dbReference type="EMBL" id="JABCKV010000189">
    <property type="protein sequence ID" value="KAG5642394.1"/>
    <property type="molecule type" value="Genomic_DNA"/>
</dbReference>
<evidence type="ECO:0000313" key="3">
    <source>
        <dbReference type="Proteomes" id="UP000775547"/>
    </source>
</evidence>
<dbReference type="Gene3D" id="2.30.110.10">
    <property type="entry name" value="Electron Transport, Fmn-binding Protein, Chain A"/>
    <property type="match status" value="1"/>
</dbReference>
<feature type="domain" description="Pyridoxamine 5'-phosphate oxidase Alr4036 family FMN-binding" evidence="1">
    <location>
        <begin position="8"/>
        <end position="103"/>
    </location>
</feature>
<accession>A0A9P7G3Y4</accession>
<proteinExistence type="predicted"/>
<dbReference type="InterPro" id="IPR024624">
    <property type="entry name" value="Pyridox_Oxase_Alr4036_FMN-bd"/>
</dbReference>
<dbReference type="GO" id="GO:0010181">
    <property type="term" value="F:FMN binding"/>
    <property type="evidence" value="ECO:0007669"/>
    <property type="project" value="InterPro"/>
</dbReference>
<comment type="caution">
    <text evidence="2">The sequence shown here is derived from an EMBL/GenBank/DDBJ whole genome shotgun (WGS) entry which is preliminary data.</text>
</comment>
<dbReference type="PANTHER" id="PTHR28243:SF1">
    <property type="entry name" value="PYRIDOXAMINE 5'-PHOSPHATE OXIDASE ALR4036 FAMILY FMN-BINDING DOMAIN-CONTAINING PROTEIN"/>
    <property type="match status" value="1"/>
</dbReference>
<sequence length="241" mass="27236">MASTLTVPRWKTTISNALVEHEKSVVLQLASIDPTTPIPHVRSHIFRAFIAPVTHPSLPLLITTTDIRTPKSSQIISNPHVQIAWWIEGTQEQFRISGLASAIPAPTNSLYKHFLHNVRNAKPTSAVAAFSREDFNWEAKRLEVFKSMSVHMKASWCRPVPGTRLEGGEEEAKKWPVRVEEPGEDADEETRRNWETALGNFALLIVDPTEVDYVELGVVPNRRTRFWKTTDGVWEEEAVVP</sequence>
<dbReference type="InterPro" id="IPR012349">
    <property type="entry name" value="Split_barrel_FMN-bd"/>
</dbReference>
<evidence type="ECO:0000259" key="1">
    <source>
        <dbReference type="Pfam" id="PF12766"/>
    </source>
</evidence>
<keyword evidence="3" id="KW-1185">Reference proteome</keyword>
<dbReference type="Proteomes" id="UP000775547">
    <property type="component" value="Unassembled WGS sequence"/>
</dbReference>
<name>A0A9P7G3Y4_9AGAR</name>
<protein>
    <recommendedName>
        <fullName evidence="1">Pyridoxamine 5'-phosphate oxidase Alr4036 family FMN-binding domain-containing protein</fullName>
    </recommendedName>
</protein>
<dbReference type="OrthoDB" id="434253at2759"/>
<gene>
    <name evidence="2" type="ORF">DXG03_002852</name>
</gene>
<reference evidence="2" key="1">
    <citation type="submission" date="2020-07" db="EMBL/GenBank/DDBJ databases">
        <authorList>
            <person name="Nieuwenhuis M."/>
            <person name="Van De Peppel L.J.J."/>
        </authorList>
    </citation>
    <scope>NUCLEOTIDE SEQUENCE</scope>
    <source>
        <strain evidence="2">AP01</strain>
        <tissue evidence="2">Mycelium</tissue>
    </source>
</reference>
<reference evidence="2" key="2">
    <citation type="submission" date="2021-10" db="EMBL/GenBank/DDBJ databases">
        <title>Phylogenomics reveals ancestral predisposition of the termite-cultivated fungus Termitomyces towards a domesticated lifestyle.</title>
        <authorList>
            <person name="Auxier B."/>
            <person name="Grum-Grzhimaylo A."/>
            <person name="Cardenas M.E."/>
            <person name="Lodge J.D."/>
            <person name="Laessoe T."/>
            <person name="Pedersen O."/>
            <person name="Smith M.E."/>
            <person name="Kuyper T.W."/>
            <person name="Franco-Molano E.A."/>
            <person name="Baroni T.J."/>
            <person name="Aanen D.K."/>
        </authorList>
    </citation>
    <scope>NUCLEOTIDE SEQUENCE</scope>
    <source>
        <strain evidence="2">AP01</strain>
        <tissue evidence="2">Mycelium</tissue>
    </source>
</reference>
<dbReference type="Pfam" id="PF12766">
    <property type="entry name" value="Pyridox_oxase_2"/>
    <property type="match status" value="1"/>
</dbReference>